<evidence type="ECO:0000256" key="4">
    <source>
        <dbReference type="ARBA" id="ARBA00023125"/>
    </source>
</evidence>
<keyword evidence="3" id="KW-0805">Transcription regulation</keyword>
<evidence type="ECO:0000256" key="2">
    <source>
        <dbReference type="ARBA" id="ARBA00022840"/>
    </source>
</evidence>
<keyword evidence="1" id="KW-0547">Nucleotide-binding</keyword>
<name>A0ABV2BRX5_9GAMM</name>
<dbReference type="PROSITE" id="PS00688">
    <property type="entry name" value="SIGMA54_INTERACT_3"/>
    <property type="match status" value="1"/>
</dbReference>
<evidence type="ECO:0000256" key="3">
    <source>
        <dbReference type="ARBA" id="ARBA00023015"/>
    </source>
</evidence>
<keyword evidence="5" id="KW-0804">Transcription</keyword>
<dbReference type="InterPro" id="IPR025943">
    <property type="entry name" value="Sigma_54_int_dom_ATP-bd_2"/>
</dbReference>
<dbReference type="InterPro" id="IPR002078">
    <property type="entry name" value="Sigma_54_int"/>
</dbReference>
<evidence type="ECO:0000259" key="7">
    <source>
        <dbReference type="PROSITE" id="PS50045"/>
    </source>
</evidence>
<dbReference type="InterPro" id="IPR009057">
    <property type="entry name" value="Homeodomain-like_sf"/>
</dbReference>
<dbReference type="InterPro" id="IPR025944">
    <property type="entry name" value="Sigma_54_int_dom_CS"/>
</dbReference>
<dbReference type="NCBIfam" id="TIGR02974">
    <property type="entry name" value="phageshock_pspF"/>
    <property type="match status" value="1"/>
</dbReference>
<dbReference type="PROSITE" id="PS00676">
    <property type="entry name" value="SIGMA54_INTERACT_2"/>
    <property type="match status" value="1"/>
</dbReference>
<dbReference type="Pfam" id="PF00158">
    <property type="entry name" value="Sigma54_activat"/>
    <property type="match status" value="1"/>
</dbReference>
<evidence type="ECO:0000313" key="9">
    <source>
        <dbReference type="Proteomes" id="UP001548189"/>
    </source>
</evidence>
<dbReference type="Pfam" id="PF02954">
    <property type="entry name" value="HTH_8"/>
    <property type="match status" value="1"/>
</dbReference>
<dbReference type="CDD" id="cd00009">
    <property type="entry name" value="AAA"/>
    <property type="match status" value="1"/>
</dbReference>
<dbReference type="SMART" id="SM00382">
    <property type="entry name" value="AAA"/>
    <property type="match status" value="1"/>
</dbReference>
<proteinExistence type="predicted"/>
<dbReference type="PANTHER" id="PTHR32071">
    <property type="entry name" value="TRANSCRIPTIONAL REGULATORY PROTEIN"/>
    <property type="match status" value="1"/>
</dbReference>
<dbReference type="InterPro" id="IPR027417">
    <property type="entry name" value="P-loop_NTPase"/>
</dbReference>
<keyword evidence="4" id="KW-0238">DNA-binding</keyword>
<dbReference type="PROSITE" id="PS50045">
    <property type="entry name" value="SIGMA54_INTERACT_4"/>
    <property type="match status" value="1"/>
</dbReference>
<gene>
    <name evidence="8" type="primary">pspF</name>
    <name evidence="8" type="ORF">ABVT43_06110</name>
</gene>
<feature type="compositionally biased region" description="Polar residues" evidence="6">
    <location>
        <begin position="286"/>
        <end position="316"/>
    </location>
</feature>
<keyword evidence="9" id="KW-1185">Reference proteome</keyword>
<dbReference type="PANTHER" id="PTHR32071:SF38">
    <property type="entry name" value="PSP OPERON TRANSCRIPTIONAL ACTIVATOR"/>
    <property type="match status" value="1"/>
</dbReference>
<dbReference type="RefSeq" id="WP_353874279.1">
    <property type="nucleotide sequence ID" value="NZ_JBEVCJ010000005.1"/>
</dbReference>
<dbReference type="PRINTS" id="PR01590">
    <property type="entry name" value="HTHFIS"/>
</dbReference>
<reference evidence="8 9" key="1">
    <citation type="submission" date="2024-06" db="EMBL/GenBank/DDBJ databases">
        <authorList>
            <person name="Li F."/>
        </authorList>
    </citation>
    <scope>NUCLEOTIDE SEQUENCE [LARGE SCALE GENOMIC DNA]</scope>
    <source>
        <strain evidence="8 9">GXAS 311</strain>
    </source>
</reference>
<dbReference type="Pfam" id="PF25601">
    <property type="entry name" value="AAA_lid_14"/>
    <property type="match status" value="1"/>
</dbReference>
<dbReference type="InterPro" id="IPR014317">
    <property type="entry name" value="Transcription_activator_PspF"/>
</dbReference>
<dbReference type="Gene3D" id="1.10.10.60">
    <property type="entry name" value="Homeodomain-like"/>
    <property type="match status" value="1"/>
</dbReference>
<dbReference type="InterPro" id="IPR058031">
    <property type="entry name" value="AAA_lid_NorR"/>
</dbReference>
<dbReference type="SUPFAM" id="SSF46689">
    <property type="entry name" value="Homeodomain-like"/>
    <property type="match status" value="1"/>
</dbReference>
<protein>
    <submittedName>
        <fullName evidence="8">Phage shock protein operon transcriptional activator</fullName>
    </submittedName>
</protein>
<evidence type="ECO:0000313" key="8">
    <source>
        <dbReference type="EMBL" id="MET1254695.1"/>
    </source>
</evidence>
<sequence>MNRNQDNLIGEAVSFLEVIEQVSLLAPIDKPVLIVGERGTGKELIASRLHYLSSRWDQPFIKLNCAAINENLLETELFGHESGSFTGANKRHLGRFEIANKGTLFLDELGNSSLSVQEKLLRVIEYGEMERVGGNKTIKVDVRIVAATNENLPQLAQQGKFRADLLDRLAFDVITIPPLRARVSDILILAQHFGLAMTRELERDYFAGFTKNAEQALLTYDWPGNVRELKNVVERNIYKSLPDHPIDQIQFDPFASPYQLSGEGKPIAGYQANQFDGLHHYAKDTPNYNRHNFAESNADNNNSSKHNALTSSNQPESDSDSHKDLSIESNQQTTLIKNDHFDFPLDLKQYMADKEVSIIQDALKQAQFNQKKCAELLGLTYHQLRGYLKKYQLLDSK</sequence>
<accession>A0ABV2BRX5</accession>
<dbReference type="Gene3D" id="1.10.8.60">
    <property type="match status" value="1"/>
</dbReference>
<organism evidence="8 9">
    <name type="scientific">Aliikangiella maris</name>
    <dbReference type="NCBI Taxonomy" id="3162458"/>
    <lineage>
        <taxon>Bacteria</taxon>
        <taxon>Pseudomonadati</taxon>
        <taxon>Pseudomonadota</taxon>
        <taxon>Gammaproteobacteria</taxon>
        <taxon>Oceanospirillales</taxon>
        <taxon>Pleioneaceae</taxon>
        <taxon>Aliikangiella</taxon>
    </lineage>
</organism>
<dbReference type="EMBL" id="JBEVCJ010000005">
    <property type="protein sequence ID" value="MET1254695.1"/>
    <property type="molecule type" value="Genomic_DNA"/>
</dbReference>
<comment type="caution">
    <text evidence="8">The sequence shown here is derived from an EMBL/GenBank/DDBJ whole genome shotgun (WGS) entry which is preliminary data.</text>
</comment>
<feature type="region of interest" description="Disordered" evidence="6">
    <location>
        <begin position="286"/>
        <end position="325"/>
    </location>
</feature>
<keyword evidence="2" id="KW-0067">ATP-binding</keyword>
<dbReference type="InterPro" id="IPR003593">
    <property type="entry name" value="AAA+_ATPase"/>
</dbReference>
<evidence type="ECO:0000256" key="6">
    <source>
        <dbReference type="SAM" id="MobiDB-lite"/>
    </source>
</evidence>
<evidence type="ECO:0000256" key="1">
    <source>
        <dbReference type="ARBA" id="ARBA00022741"/>
    </source>
</evidence>
<dbReference type="Proteomes" id="UP001548189">
    <property type="component" value="Unassembled WGS sequence"/>
</dbReference>
<feature type="domain" description="Sigma-54 factor interaction" evidence="7">
    <location>
        <begin position="8"/>
        <end position="238"/>
    </location>
</feature>
<evidence type="ECO:0000256" key="5">
    <source>
        <dbReference type="ARBA" id="ARBA00023163"/>
    </source>
</evidence>
<dbReference type="InterPro" id="IPR002197">
    <property type="entry name" value="HTH_Fis"/>
</dbReference>
<dbReference type="SUPFAM" id="SSF52540">
    <property type="entry name" value="P-loop containing nucleoside triphosphate hydrolases"/>
    <property type="match status" value="1"/>
</dbReference>
<dbReference type="Gene3D" id="3.40.50.300">
    <property type="entry name" value="P-loop containing nucleotide triphosphate hydrolases"/>
    <property type="match status" value="1"/>
</dbReference>